<gene>
    <name evidence="1" type="ORF">ABWT76_003956</name>
</gene>
<evidence type="ECO:0000313" key="1">
    <source>
        <dbReference type="EMBL" id="XCM35292.1"/>
    </source>
</evidence>
<reference evidence="1" key="1">
    <citation type="submission" date="2024-07" db="EMBL/GenBank/DDBJ databases">
        <authorList>
            <person name="Kim Y.J."/>
            <person name="Jeong J.Y."/>
        </authorList>
    </citation>
    <scope>NUCLEOTIDE SEQUENCE</scope>
    <source>
        <strain evidence="1">GIHE-MW2</strain>
    </source>
</reference>
<name>A0AAU8JAP2_9CYAN</name>
<organism evidence="1">
    <name type="scientific">Planktothricoides raciborskii GIHE-MW2</name>
    <dbReference type="NCBI Taxonomy" id="2792601"/>
    <lineage>
        <taxon>Bacteria</taxon>
        <taxon>Bacillati</taxon>
        <taxon>Cyanobacteriota</taxon>
        <taxon>Cyanophyceae</taxon>
        <taxon>Oscillatoriophycideae</taxon>
        <taxon>Oscillatoriales</taxon>
        <taxon>Oscillatoriaceae</taxon>
        <taxon>Planktothricoides</taxon>
    </lineage>
</organism>
<accession>A0AAU8JAP2</accession>
<sequence length="80" mass="8991">MLNLCHPPPETGFLQITFATNPRNRVSLDHRKPPTNKCHRNPVSCPGFFPRFLCVMGNGWAIGNGWATDARSPFLADRQN</sequence>
<protein>
    <submittedName>
        <fullName evidence="1">Uncharacterized protein</fullName>
    </submittedName>
</protein>
<dbReference type="RefSeq" id="WP_156331580.1">
    <property type="nucleotide sequence ID" value="NZ_CP159837.1"/>
</dbReference>
<dbReference type="EMBL" id="CP159837">
    <property type="protein sequence ID" value="XCM35292.1"/>
    <property type="molecule type" value="Genomic_DNA"/>
</dbReference>
<proteinExistence type="predicted"/>
<dbReference type="AlphaFoldDB" id="A0AAU8JAP2"/>